<dbReference type="Proteomes" id="UP000095495">
    <property type="component" value="Unassembled WGS sequence"/>
</dbReference>
<evidence type="ECO:0000256" key="2">
    <source>
        <dbReference type="ARBA" id="ARBA00022553"/>
    </source>
</evidence>
<dbReference type="InterPro" id="IPR036412">
    <property type="entry name" value="HAD-like_sf"/>
</dbReference>
<dbReference type="InterPro" id="IPR010976">
    <property type="entry name" value="B-phosphoglucomutase_hydrolase"/>
</dbReference>
<evidence type="ECO:0000256" key="1">
    <source>
        <dbReference type="ARBA" id="ARBA00006171"/>
    </source>
</evidence>
<dbReference type="InterPro" id="IPR010972">
    <property type="entry name" value="Beta-PGM"/>
</dbReference>
<feature type="binding site" evidence="12">
    <location>
        <position position="171"/>
    </location>
    <ligand>
        <name>Mg(2+)</name>
        <dbReference type="ChEBI" id="CHEBI:18420"/>
    </ligand>
</feature>
<feature type="binding site" evidence="11">
    <location>
        <position position="146"/>
    </location>
    <ligand>
        <name>substrate</name>
    </ligand>
</feature>
<dbReference type="InterPro" id="IPR051600">
    <property type="entry name" value="Beta-PGM-like"/>
</dbReference>
<feature type="binding site" evidence="12">
    <location>
        <position position="12"/>
    </location>
    <ligand>
        <name>Mg(2+)</name>
        <dbReference type="ChEBI" id="CHEBI:18420"/>
    </ligand>
</feature>
<dbReference type="InterPro" id="IPR006439">
    <property type="entry name" value="HAD-SF_hydro_IA"/>
</dbReference>
<keyword evidence="6" id="KW-0119">Carbohydrate metabolism</keyword>
<evidence type="ECO:0000256" key="13">
    <source>
        <dbReference type="PIRSR" id="PIRSR610972-4"/>
    </source>
</evidence>
<dbReference type="SUPFAM" id="SSF56784">
    <property type="entry name" value="HAD-like"/>
    <property type="match status" value="1"/>
</dbReference>
<gene>
    <name evidence="14" type="primary">yvdM</name>
    <name evidence="14" type="ORF">ERS852420_02065</name>
</gene>
<evidence type="ECO:0000256" key="10">
    <source>
        <dbReference type="PIRSR" id="PIRSR610972-1"/>
    </source>
</evidence>
<comment type="cofactor">
    <cofactor evidence="12">
        <name>Mg(2+)</name>
        <dbReference type="ChEBI" id="CHEBI:18420"/>
    </cofactor>
    <text evidence="12">Binds 2 magnesium ions per subunit.</text>
</comment>
<dbReference type="Pfam" id="PF00702">
    <property type="entry name" value="Hydrolase"/>
    <property type="match status" value="1"/>
</dbReference>
<dbReference type="EMBL" id="CYXV01000008">
    <property type="protein sequence ID" value="CUN00217.1"/>
    <property type="molecule type" value="Genomic_DNA"/>
</dbReference>
<dbReference type="SFLD" id="SFLDS00003">
    <property type="entry name" value="Haloacid_Dehalogenase"/>
    <property type="match status" value="1"/>
</dbReference>
<feature type="binding site" evidence="12">
    <location>
        <position position="10"/>
    </location>
    <ligand>
        <name>Mg(2+)</name>
        <dbReference type="ChEBI" id="CHEBI:18420"/>
    </ligand>
</feature>
<sequence>MDTIRAIIFDLDGVICFTDNYHYQAWKELADAEGIYFDEKINGRLRGVSRMESLDIILERASRCYTQEEKEQLATRKNESYVRLLEKMSPRDLSDEVKNTLDTLRQRGYKLAIGSSSKNTKKILKQIGLDGYFDAVSDGTNITKSKPDPEVFIKAAEMVEEKPENCLVVEDALAGIDAAYAGGFISAGIGDAASHKYVTYPIHTFSDLLSIDKL</sequence>
<dbReference type="SFLD" id="SFLDG01129">
    <property type="entry name" value="C1.5:_HAD__Beta-PGM__Phosphata"/>
    <property type="match status" value="1"/>
</dbReference>
<accession>A0A173TE12</accession>
<reference evidence="14 15" key="1">
    <citation type="submission" date="2015-09" db="EMBL/GenBank/DDBJ databases">
        <authorList>
            <consortium name="Pathogen Informatics"/>
        </authorList>
    </citation>
    <scope>NUCLEOTIDE SEQUENCE [LARGE SCALE GENOMIC DNA]</scope>
    <source>
        <strain evidence="14 15">2789STDY5608863</strain>
    </source>
</reference>
<name>A0A173TE12_9FIRM</name>
<dbReference type="PRINTS" id="PR00413">
    <property type="entry name" value="HADHALOGNASE"/>
</dbReference>
<proteinExistence type="inferred from homology"/>
<comment type="similarity">
    <text evidence="1">Belongs to the HAD-like hydrolase superfamily. CbbY/CbbZ/Gph/YieH family.</text>
</comment>
<feature type="binding site" evidence="11">
    <location>
        <begin position="115"/>
        <end position="119"/>
    </location>
    <ligand>
        <name>substrate</name>
    </ligand>
</feature>
<evidence type="ECO:0000256" key="11">
    <source>
        <dbReference type="PIRSR" id="PIRSR610972-2"/>
    </source>
</evidence>
<dbReference type="SFLD" id="SFLDG01135">
    <property type="entry name" value="C1.5.6:_HAD__Beta-PGM__Phospha"/>
    <property type="match status" value="1"/>
</dbReference>
<dbReference type="NCBIfam" id="TIGR01509">
    <property type="entry name" value="HAD-SF-IA-v3"/>
    <property type="match status" value="1"/>
</dbReference>
<dbReference type="NCBIfam" id="TIGR02009">
    <property type="entry name" value="PGMB-YQAB-SF"/>
    <property type="match status" value="1"/>
</dbReference>
<keyword evidence="4 12" id="KW-0460">Magnesium</keyword>
<evidence type="ECO:0000256" key="5">
    <source>
        <dbReference type="ARBA" id="ARBA00023235"/>
    </source>
</evidence>
<feature type="binding site" evidence="12">
    <location>
        <position position="170"/>
    </location>
    <ligand>
        <name>Mg(2+)</name>
        <dbReference type="ChEBI" id="CHEBI:18420"/>
    </ligand>
</feature>
<dbReference type="InterPro" id="IPR023198">
    <property type="entry name" value="PGP-like_dom2"/>
</dbReference>
<dbReference type="GO" id="GO:0005975">
    <property type="term" value="P:carbohydrate metabolic process"/>
    <property type="evidence" value="ECO:0007669"/>
    <property type="project" value="InterPro"/>
</dbReference>
<feature type="binding site" evidence="11">
    <location>
        <begin position="45"/>
        <end position="50"/>
    </location>
    <ligand>
        <name>substrate</name>
    </ligand>
</feature>
<evidence type="ECO:0000313" key="14">
    <source>
        <dbReference type="EMBL" id="CUN00217.1"/>
    </source>
</evidence>
<dbReference type="CDD" id="cd02598">
    <property type="entry name" value="HAD_BPGM"/>
    <property type="match status" value="1"/>
</dbReference>
<feature type="active site" description="Proton donor/acceptor" evidence="10">
    <location>
        <position position="12"/>
    </location>
</feature>
<dbReference type="RefSeq" id="WP_022046434.1">
    <property type="nucleotide sequence ID" value="NZ_CP184331.1"/>
</dbReference>
<feature type="binding site" evidence="11">
    <location>
        <begin position="10"/>
        <end position="12"/>
    </location>
    <ligand>
        <name>substrate</name>
    </ligand>
</feature>
<feature type="site" description="Important for catalytic activity and assists the phosphoryl transfer reaction to Asp8 by balancing charge and orienting the reacting groups" evidence="13">
    <location>
        <position position="146"/>
    </location>
</feature>
<comment type="catalytic activity">
    <reaction evidence="7">
        <text>beta-D-glucose 1-phosphate = beta-D-glucose 6-phosphate</text>
        <dbReference type="Rhea" id="RHEA:20113"/>
        <dbReference type="ChEBI" id="CHEBI:57684"/>
        <dbReference type="ChEBI" id="CHEBI:58247"/>
        <dbReference type="EC" id="5.4.2.6"/>
    </reaction>
</comment>
<dbReference type="GO" id="GO:0008801">
    <property type="term" value="F:beta-phosphoglucomutase activity"/>
    <property type="evidence" value="ECO:0007669"/>
    <property type="project" value="UniProtKB-EC"/>
</dbReference>
<evidence type="ECO:0000256" key="12">
    <source>
        <dbReference type="PIRSR" id="PIRSR610972-3"/>
    </source>
</evidence>
<organism evidence="14 15">
    <name type="scientific">Roseburia faecis</name>
    <dbReference type="NCBI Taxonomy" id="301302"/>
    <lineage>
        <taxon>Bacteria</taxon>
        <taxon>Bacillati</taxon>
        <taxon>Bacillota</taxon>
        <taxon>Clostridia</taxon>
        <taxon>Lachnospirales</taxon>
        <taxon>Lachnospiraceae</taxon>
        <taxon>Roseburia</taxon>
    </lineage>
</organism>
<keyword evidence="2" id="KW-0597">Phosphoprotein</keyword>
<dbReference type="NCBIfam" id="TIGR01990">
    <property type="entry name" value="bPGM"/>
    <property type="match status" value="1"/>
</dbReference>
<keyword evidence="3 12" id="KW-0479">Metal-binding</keyword>
<feature type="binding site" evidence="11">
    <location>
        <position position="77"/>
    </location>
    <ligand>
        <name>substrate</name>
    </ligand>
</feature>
<feature type="active site" description="Proton donor/acceptor" evidence="10">
    <location>
        <position position="10"/>
    </location>
</feature>
<evidence type="ECO:0000256" key="7">
    <source>
        <dbReference type="ARBA" id="ARBA00044926"/>
    </source>
</evidence>
<feature type="binding site" evidence="11">
    <location>
        <position position="26"/>
    </location>
    <ligand>
        <name>substrate</name>
    </ligand>
</feature>
<evidence type="ECO:0000256" key="6">
    <source>
        <dbReference type="ARBA" id="ARBA00023277"/>
    </source>
</evidence>
<keyword evidence="5 14" id="KW-0413">Isomerase</keyword>
<evidence type="ECO:0000256" key="8">
    <source>
        <dbReference type="ARBA" id="ARBA00044968"/>
    </source>
</evidence>
<evidence type="ECO:0000256" key="9">
    <source>
        <dbReference type="ARBA" id="ARBA00044991"/>
    </source>
</evidence>
<protein>
    <recommendedName>
        <fullName evidence="9">Beta-phosphoglucomutase</fullName>
        <ecNumber evidence="8">5.4.2.6</ecNumber>
    </recommendedName>
</protein>
<evidence type="ECO:0000256" key="3">
    <source>
        <dbReference type="ARBA" id="ARBA00022723"/>
    </source>
</evidence>
<dbReference type="PANTHER" id="PTHR46193:SF18">
    <property type="entry name" value="HEXITOL PHOSPHATASE B"/>
    <property type="match status" value="1"/>
</dbReference>
<dbReference type="AlphaFoldDB" id="A0A173TE12"/>
<dbReference type="GO" id="GO:0000287">
    <property type="term" value="F:magnesium ion binding"/>
    <property type="evidence" value="ECO:0007669"/>
    <property type="project" value="InterPro"/>
</dbReference>
<feature type="site" description="Important for catalytic activity and assists the phosphoryl transfer reaction to Asp8 by balancing charge and orienting the reacting groups" evidence="13">
    <location>
        <position position="115"/>
    </location>
</feature>
<dbReference type="NCBIfam" id="TIGR01549">
    <property type="entry name" value="HAD-SF-IA-v1"/>
    <property type="match status" value="1"/>
</dbReference>
<dbReference type="PANTHER" id="PTHR46193">
    <property type="entry name" value="6-PHOSPHOGLUCONATE PHOSPHATASE"/>
    <property type="match status" value="1"/>
</dbReference>
<feature type="binding site" evidence="11">
    <location>
        <position position="53"/>
    </location>
    <ligand>
        <name>substrate</name>
    </ligand>
</feature>
<dbReference type="InterPro" id="IPR023214">
    <property type="entry name" value="HAD_sf"/>
</dbReference>
<evidence type="ECO:0000256" key="4">
    <source>
        <dbReference type="ARBA" id="ARBA00022842"/>
    </source>
</evidence>
<evidence type="ECO:0000313" key="15">
    <source>
        <dbReference type="Proteomes" id="UP000095495"/>
    </source>
</evidence>
<dbReference type="Gene3D" id="3.40.50.1000">
    <property type="entry name" value="HAD superfamily/HAD-like"/>
    <property type="match status" value="1"/>
</dbReference>
<dbReference type="EC" id="5.4.2.6" evidence="8"/>
<dbReference type="Gene3D" id="1.10.150.240">
    <property type="entry name" value="Putative phosphatase, domain 2"/>
    <property type="match status" value="1"/>
</dbReference>